<dbReference type="OrthoDB" id="9819407at2"/>
<gene>
    <name evidence="2" type="ORF">CMC5_021610</name>
</gene>
<organism evidence="2 3">
    <name type="scientific">Chondromyces crocatus</name>
    <dbReference type="NCBI Taxonomy" id="52"/>
    <lineage>
        <taxon>Bacteria</taxon>
        <taxon>Pseudomonadati</taxon>
        <taxon>Myxococcota</taxon>
        <taxon>Polyangia</taxon>
        <taxon>Polyangiales</taxon>
        <taxon>Polyangiaceae</taxon>
        <taxon>Chondromyces</taxon>
    </lineage>
</organism>
<proteinExistence type="predicted"/>
<dbReference type="RefSeq" id="WP_050430309.1">
    <property type="nucleotide sequence ID" value="NZ_CP012159.1"/>
</dbReference>
<evidence type="ECO:0000256" key="1">
    <source>
        <dbReference type="SAM" id="MobiDB-lite"/>
    </source>
</evidence>
<dbReference type="AlphaFoldDB" id="A0A0K1EAX6"/>
<feature type="compositionally biased region" description="Basic and acidic residues" evidence="1">
    <location>
        <begin position="674"/>
        <end position="694"/>
    </location>
</feature>
<dbReference type="SUPFAM" id="SSF50998">
    <property type="entry name" value="Quinoprotein alcohol dehydrogenase-like"/>
    <property type="match status" value="1"/>
</dbReference>
<sequence>MISRQGAQTPSGRAIELVARCHALRKRLRRVGRFDVTLAARLMLLLGERLRCGERIPAFVRHYRRVIAREHLALLVGALAARAVAGELDAMRCDQRSPLRLRDFLESVRVAVRWVCLARTFEPVDLPAWSALSHAVWRFDDALSERHHGDAVEALEVQPIDARDPAAWLARAGLRPRRGKGQRKTRSAVRLTWASLDAYLRRGRGGEQVEARAALDGGFAQTLERLIGRRGERVSEAARRWMAARRGTAAIHRDWSLALPARPPSPSPARTTPGAPRLSPTGNELLGVSPRVICACDACGAFYLAQPEGGVSRLRPGESLSTQVTEARLSGGVSAIGHIHPEYPGGGSFLLMGTGHGVLHCMADVSGCTEEVWRVHLEGWWTRAGAARALRPEEPGGQHEHGSALDEITAIAAWGVRAARGIVAATRRRSVFVVRFARSGTWIRRLLVPARSFIRALLPVAGGLLGLTAGGELVKLPSRALRGRGTIERLGAMDMDGSRLAVAALDRRLSSALLVTSPETTALYDAEAGRLLRLPSFGTQTVCAATADLEGRRHVLLGSASGLVTLWDANALKACRRTDTAAHRLQPCAAISLGSAEIARIEVTRSVTSPVPHGTAAGHLLVSLKDGSAHLLRLDTSEPLPLRATCSRHVDVPRSAEAQSPFPDVRSPLPPSEASRRREAPMAADRSDAPRDDVPESGARWSRPALEEAWGPDLVERRG</sequence>
<protein>
    <submittedName>
        <fullName evidence="2">Uncharacterized protein</fullName>
    </submittedName>
</protein>
<keyword evidence="3" id="KW-1185">Reference proteome</keyword>
<dbReference type="InterPro" id="IPR011047">
    <property type="entry name" value="Quinoprotein_ADH-like_sf"/>
</dbReference>
<feature type="region of interest" description="Disordered" evidence="1">
    <location>
        <begin position="651"/>
        <end position="719"/>
    </location>
</feature>
<reference evidence="2 3" key="1">
    <citation type="submission" date="2015-07" db="EMBL/GenBank/DDBJ databases">
        <title>Genome analysis of myxobacterium Chondromyces crocatus Cm c5 reveals a high potential for natural compound synthesis and the genetic basis for the loss of fruiting body formation.</title>
        <authorList>
            <person name="Zaburannyi N."/>
            <person name="Bunk B."/>
            <person name="Maier J."/>
            <person name="Overmann J."/>
            <person name="Mueller R."/>
        </authorList>
    </citation>
    <scope>NUCLEOTIDE SEQUENCE [LARGE SCALE GENOMIC DNA]</scope>
    <source>
        <strain evidence="2 3">Cm c5</strain>
    </source>
</reference>
<dbReference type="KEGG" id="ccro:CMC5_021610"/>
<name>A0A0K1EAX6_CHOCO</name>
<feature type="region of interest" description="Disordered" evidence="1">
    <location>
        <begin position="258"/>
        <end position="278"/>
    </location>
</feature>
<dbReference type="EMBL" id="CP012159">
    <property type="protein sequence ID" value="AKT38020.1"/>
    <property type="molecule type" value="Genomic_DNA"/>
</dbReference>
<accession>A0A0K1EAX6</accession>
<evidence type="ECO:0000313" key="3">
    <source>
        <dbReference type="Proteomes" id="UP000067626"/>
    </source>
</evidence>
<feature type="compositionally biased region" description="Low complexity" evidence="1">
    <location>
        <begin position="268"/>
        <end position="277"/>
    </location>
</feature>
<evidence type="ECO:0000313" key="2">
    <source>
        <dbReference type="EMBL" id="AKT38020.1"/>
    </source>
</evidence>
<dbReference type="Proteomes" id="UP000067626">
    <property type="component" value="Chromosome"/>
</dbReference>